<dbReference type="Proteomes" id="UP000294933">
    <property type="component" value="Unassembled WGS sequence"/>
</dbReference>
<feature type="region of interest" description="Disordered" evidence="1">
    <location>
        <begin position="439"/>
        <end position="468"/>
    </location>
</feature>
<dbReference type="EMBL" id="ML170156">
    <property type="protein sequence ID" value="TDL29352.1"/>
    <property type="molecule type" value="Genomic_DNA"/>
</dbReference>
<dbReference type="OrthoDB" id="2537141at2759"/>
<proteinExistence type="predicted"/>
<dbReference type="VEuPathDB" id="FungiDB:BD410DRAFT_18184"/>
<keyword evidence="3" id="KW-1185">Reference proteome</keyword>
<dbReference type="STRING" id="50990.A0A4R5XF20"/>
<feature type="compositionally biased region" description="Polar residues" evidence="1">
    <location>
        <begin position="115"/>
        <end position="124"/>
    </location>
</feature>
<feature type="region of interest" description="Disordered" evidence="1">
    <location>
        <begin position="344"/>
        <end position="398"/>
    </location>
</feature>
<feature type="compositionally biased region" description="Basic and acidic residues" evidence="1">
    <location>
        <begin position="128"/>
        <end position="137"/>
    </location>
</feature>
<dbReference type="AlphaFoldDB" id="A0A4R5XF20"/>
<protein>
    <submittedName>
        <fullName evidence="2">Uncharacterized protein</fullName>
    </submittedName>
</protein>
<feature type="region of interest" description="Disordered" evidence="1">
    <location>
        <begin position="87"/>
        <end position="199"/>
    </location>
</feature>
<evidence type="ECO:0000256" key="1">
    <source>
        <dbReference type="SAM" id="MobiDB-lite"/>
    </source>
</evidence>
<name>A0A4R5XF20_9AGAM</name>
<feature type="compositionally biased region" description="Polar residues" evidence="1">
    <location>
        <begin position="451"/>
        <end position="462"/>
    </location>
</feature>
<sequence length="853" mass="94272">MPSKLNLCDPALQKLDRNEYIRSFILSQKPYQSDHANEGRKVAALWDTTVDDQSCENLLQRGSSNKTAPGISGCGFSSPVLRPRVAHVSVSDPRTATRSLEMVDDEQLSLKPHNVSKSLESSNPPKDVLTESIDKKHNAPATSTSKPKAHMKRKLKASAESEEEYEARLSERRDRKRKKRAIINPGDGEEPTDKENNDTEIDAIRRTAGKPIKTSHKNTARKQKTPAGLALMHGFVAKNVTKERLTLVKAQTVGVFNKGKASAKTSVKNQAGKHDKQSRVFSEAKFLNQVSTPFKSKTWGTQSEPSSEATAQSLSSVAHNATAVVDIAKPLNKKFLITNYDTSKRKKHVDHTPTSPDRRTLPDASRSAKFTPDSEKWDIESDSTEAGSAHITEDTPESVVIQTSHWKSFKSPKSDQHVQASAQEDAAMATNAHVLQAKSHHNDLDGDRSSIAPSHSASQNPCLSDDQPKLPVANESAYFQKQNIKSLPICTNAIVASEDNTIQPLKHHETICEKTPNNIQVEDRHFQSEELQEQVLLNFPVDHNRDGVRSSRRELTGAREEHASYQVPARATETQLVSDDFDASAVSLDDAVRALEGNINTCSKHLDGSWYDYQATTPHGYSCAVNPFSHQSGDLGELSSGSLDGFEFDSDSQGCTDPYFFPGQENCGTEVIATHAYPAYRESPPYSSYDRPEEGTEIMSILDTAQADCELTLLSPLELQDSMLHTSFICDEDVQNVYMPRDDDSGDAFHCLTLDSNPSACFHDHLGIDLVPNDCEMPIETPSFHSSPHASVSSERLLPVEPHDLLLRFAQGRALLFGFDGEQSSTAYEARQDVEADVARKMQGLGHWFPQKY</sequence>
<evidence type="ECO:0000313" key="2">
    <source>
        <dbReference type="EMBL" id="TDL29352.1"/>
    </source>
</evidence>
<organism evidence="2 3">
    <name type="scientific">Rickenella mellea</name>
    <dbReference type="NCBI Taxonomy" id="50990"/>
    <lineage>
        <taxon>Eukaryota</taxon>
        <taxon>Fungi</taxon>
        <taxon>Dikarya</taxon>
        <taxon>Basidiomycota</taxon>
        <taxon>Agaricomycotina</taxon>
        <taxon>Agaricomycetes</taxon>
        <taxon>Hymenochaetales</taxon>
        <taxon>Rickenellaceae</taxon>
        <taxon>Rickenella</taxon>
    </lineage>
</organism>
<feature type="compositionally biased region" description="Basic residues" evidence="1">
    <location>
        <begin position="147"/>
        <end position="156"/>
    </location>
</feature>
<reference evidence="2 3" key="1">
    <citation type="submission" date="2018-06" db="EMBL/GenBank/DDBJ databases">
        <title>A transcriptomic atlas of mushroom development highlights an independent origin of complex multicellularity.</title>
        <authorList>
            <consortium name="DOE Joint Genome Institute"/>
            <person name="Krizsan K."/>
            <person name="Almasi E."/>
            <person name="Merenyi Z."/>
            <person name="Sahu N."/>
            <person name="Viragh M."/>
            <person name="Koszo T."/>
            <person name="Mondo S."/>
            <person name="Kiss B."/>
            <person name="Balint B."/>
            <person name="Kues U."/>
            <person name="Barry K."/>
            <person name="Hegedus J.C."/>
            <person name="Henrissat B."/>
            <person name="Johnson J."/>
            <person name="Lipzen A."/>
            <person name="Ohm R."/>
            <person name="Nagy I."/>
            <person name="Pangilinan J."/>
            <person name="Yan J."/>
            <person name="Xiong Y."/>
            <person name="Grigoriev I.V."/>
            <person name="Hibbett D.S."/>
            <person name="Nagy L.G."/>
        </authorList>
    </citation>
    <scope>NUCLEOTIDE SEQUENCE [LARGE SCALE GENOMIC DNA]</scope>
    <source>
        <strain evidence="2 3">SZMC22713</strain>
    </source>
</reference>
<accession>A0A4R5XF20</accession>
<gene>
    <name evidence="2" type="ORF">BD410DRAFT_18184</name>
</gene>
<evidence type="ECO:0000313" key="3">
    <source>
        <dbReference type="Proteomes" id="UP000294933"/>
    </source>
</evidence>